<accession>B7AR88</accession>
<reference evidence="7 8" key="2">
    <citation type="submission" date="2008-11" db="EMBL/GenBank/DDBJ databases">
        <authorList>
            <person name="Fulton L."/>
            <person name="Clifton S."/>
            <person name="Fulton B."/>
            <person name="Xu J."/>
            <person name="Minx P."/>
            <person name="Pepin K.H."/>
            <person name="Johnson M."/>
            <person name="Bhonagiri V."/>
            <person name="Nash W.E."/>
            <person name="Mardis E.R."/>
            <person name="Wilson R.K."/>
        </authorList>
    </citation>
    <scope>NUCLEOTIDE SEQUENCE [LARGE SCALE GENOMIC DNA]</scope>
    <source>
        <strain evidence="7 8">ATCC 43243</strain>
    </source>
</reference>
<dbReference type="Pfam" id="PF01386">
    <property type="entry name" value="Ribosomal_L25p"/>
    <property type="match status" value="1"/>
</dbReference>
<evidence type="ECO:0000256" key="1">
    <source>
        <dbReference type="ARBA" id="ARBA00022730"/>
    </source>
</evidence>
<dbReference type="GO" id="GO:0006412">
    <property type="term" value="P:translation"/>
    <property type="evidence" value="ECO:0007669"/>
    <property type="project" value="InterPro"/>
</dbReference>
<keyword evidence="2" id="KW-0694">RNA-binding</keyword>
<dbReference type="GO" id="GO:0022625">
    <property type="term" value="C:cytosolic large ribosomal subunit"/>
    <property type="evidence" value="ECO:0007669"/>
    <property type="project" value="TreeGrafter"/>
</dbReference>
<evidence type="ECO:0000256" key="3">
    <source>
        <dbReference type="ARBA" id="ARBA00022980"/>
    </source>
</evidence>
<evidence type="ECO:0000259" key="6">
    <source>
        <dbReference type="Pfam" id="PF14693"/>
    </source>
</evidence>
<dbReference type="STRING" id="483218.BACPEC_01198"/>
<dbReference type="PANTHER" id="PTHR33284">
    <property type="entry name" value="RIBOSOMAL PROTEIN L25/GLN-TRNA SYNTHETASE, ANTI-CODON-BINDING DOMAIN-CONTAINING PROTEIN"/>
    <property type="match status" value="1"/>
</dbReference>
<protein>
    <submittedName>
        <fullName evidence="7">Uncharacterized protein</fullName>
    </submittedName>
</protein>
<dbReference type="Gene3D" id="2.170.120.20">
    <property type="entry name" value="Ribosomal protein L25, beta domain"/>
    <property type="match status" value="1"/>
</dbReference>
<dbReference type="GO" id="GO:0008097">
    <property type="term" value="F:5S rRNA binding"/>
    <property type="evidence" value="ECO:0007669"/>
    <property type="project" value="InterPro"/>
</dbReference>
<dbReference type="Pfam" id="PF14693">
    <property type="entry name" value="Ribosomal_TL5_C"/>
    <property type="match status" value="1"/>
</dbReference>
<keyword evidence="3" id="KW-0689">Ribosomal protein</keyword>
<feature type="domain" description="Large ribosomal subunit protein bL25 L25" evidence="5">
    <location>
        <begin position="4"/>
        <end position="89"/>
    </location>
</feature>
<keyword evidence="1" id="KW-0699">rRNA-binding</keyword>
<gene>
    <name evidence="7" type="ORF">BACPEC_01198</name>
</gene>
<dbReference type="NCBIfam" id="TIGR00731">
    <property type="entry name" value="bL25_bact_ctc"/>
    <property type="match status" value="1"/>
</dbReference>
<dbReference type="GO" id="GO:0003735">
    <property type="term" value="F:structural constituent of ribosome"/>
    <property type="evidence" value="ECO:0007669"/>
    <property type="project" value="InterPro"/>
</dbReference>
<evidence type="ECO:0000313" key="8">
    <source>
        <dbReference type="Proteomes" id="UP000003136"/>
    </source>
</evidence>
<name>B7AR88_9FIRM</name>
<dbReference type="InterPro" id="IPR011035">
    <property type="entry name" value="Ribosomal_bL25/Gln-tRNA_synth"/>
</dbReference>
<evidence type="ECO:0000256" key="2">
    <source>
        <dbReference type="ARBA" id="ARBA00022884"/>
    </source>
</evidence>
<dbReference type="PANTHER" id="PTHR33284:SF1">
    <property type="entry name" value="RIBOSOMAL PROTEIN L25_GLN-TRNA SYNTHETASE, ANTI-CODON-BINDING DOMAIN-CONTAINING PROTEIN"/>
    <property type="match status" value="1"/>
</dbReference>
<proteinExistence type="predicted"/>
<evidence type="ECO:0000313" key="7">
    <source>
        <dbReference type="EMBL" id="EEC58210.1"/>
    </source>
</evidence>
<dbReference type="HOGENOM" id="CLU_075939_2_2_9"/>
<dbReference type="CDD" id="cd00495">
    <property type="entry name" value="Ribosomal_L25_TL5_CTC"/>
    <property type="match status" value="1"/>
</dbReference>
<dbReference type="eggNOG" id="COG1825">
    <property type="taxonomic scope" value="Bacteria"/>
</dbReference>
<feature type="domain" description="Large ribosomal subunit protein bL25 beta" evidence="6">
    <location>
        <begin position="104"/>
        <end position="178"/>
    </location>
</feature>
<keyword evidence="8" id="KW-1185">Reference proteome</keyword>
<dbReference type="SUPFAM" id="SSF50715">
    <property type="entry name" value="Ribosomal protein L25-like"/>
    <property type="match status" value="1"/>
</dbReference>
<dbReference type="InterPro" id="IPR037121">
    <property type="entry name" value="Ribosomal_bL25_C"/>
</dbReference>
<dbReference type="InterPro" id="IPR001021">
    <property type="entry name" value="Ribosomal_bL25_long"/>
</dbReference>
<organism evidence="7 8">
    <name type="scientific">[Bacteroides] pectinophilus ATCC 43243</name>
    <dbReference type="NCBI Taxonomy" id="483218"/>
    <lineage>
        <taxon>Bacteria</taxon>
        <taxon>Bacillati</taxon>
        <taxon>Bacillota</taxon>
        <taxon>Clostridia</taxon>
        <taxon>Eubacteriales</taxon>
    </lineage>
</organism>
<dbReference type="InterPro" id="IPR029751">
    <property type="entry name" value="Ribosomal_L25_dom"/>
</dbReference>
<evidence type="ECO:0000256" key="4">
    <source>
        <dbReference type="ARBA" id="ARBA00023274"/>
    </source>
</evidence>
<dbReference type="InterPro" id="IPR020057">
    <property type="entry name" value="Ribosomal_bL25_b-dom"/>
</dbReference>
<dbReference type="InterPro" id="IPR020056">
    <property type="entry name" value="Rbsml_bL25/Gln-tRNA_synth_N"/>
</dbReference>
<dbReference type="AlphaFoldDB" id="B7AR88"/>
<dbReference type="InterPro" id="IPR020930">
    <property type="entry name" value="Ribosomal_uL5_bac-type"/>
</dbReference>
<sequence>MNTLKAEKRSLDVKAKRLRREGFVTGNVFGRELAESIPVKMQKVDVERMMKTDHKGSQIMLDVDGEQYDVLIKDIAFNPLKGIVEEISFQALVSNEMVHSVAEVILVNHDKVAEGVVQQLLNEVSYKAYPSAIVDSVKVDVSQMKIGDTIRVKDLDIAADKDVEIHTDLEAPVVTVTAVHNDVPETDEESADGEAAAE</sequence>
<dbReference type="Proteomes" id="UP000003136">
    <property type="component" value="Unassembled WGS sequence"/>
</dbReference>
<evidence type="ECO:0000259" key="5">
    <source>
        <dbReference type="Pfam" id="PF01386"/>
    </source>
</evidence>
<dbReference type="Gene3D" id="2.40.240.10">
    <property type="entry name" value="Ribosomal Protein L25, Chain P"/>
    <property type="match status" value="1"/>
</dbReference>
<keyword evidence="4" id="KW-0687">Ribonucleoprotein</keyword>
<reference evidence="7 8" key="1">
    <citation type="submission" date="2008-11" db="EMBL/GenBank/DDBJ databases">
        <title>Draft genome sequence of Bacteroides pectinophilus (ATCC 43243).</title>
        <authorList>
            <person name="Sudarsanam P."/>
            <person name="Ley R."/>
            <person name="Guruge J."/>
            <person name="Turnbaugh P.J."/>
            <person name="Mahowald M."/>
            <person name="Liep D."/>
            <person name="Gordon J."/>
        </authorList>
    </citation>
    <scope>NUCLEOTIDE SEQUENCE [LARGE SCALE GENOMIC DNA]</scope>
    <source>
        <strain evidence="7 8">ATCC 43243</strain>
    </source>
</reference>
<dbReference type="EMBL" id="ABVQ01000035">
    <property type="protein sequence ID" value="EEC58210.1"/>
    <property type="molecule type" value="Genomic_DNA"/>
</dbReference>